<evidence type="ECO:0000313" key="1">
    <source>
        <dbReference type="EMBL" id="MBX71160.1"/>
    </source>
</evidence>
<accession>A0A2P2QVX1</accession>
<proteinExistence type="predicted"/>
<name>A0A2P2QVX1_RHIMU</name>
<dbReference type="EMBL" id="GGEC01090676">
    <property type="protein sequence ID" value="MBX71160.1"/>
    <property type="molecule type" value="Transcribed_RNA"/>
</dbReference>
<organism evidence="1">
    <name type="scientific">Rhizophora mucronata</name>
    <name type="common">Asiatic mangrove</name>
    <dbReference type="NCBI Taxonomy" id="61149"/>
    <lineage>
        <taxon>Eukaryota</taxon>
        <taxon>Viridiplantae</taxon>
        <taxon>Streptophyta</taxon>
        <taxon>Embryophyta</taxon>
        <taxon>Tracheophyta</taxon>
        <taxon>Spermatophyta</taxon>
        <taxon>Magnoliopsida</taxon>
        <taxon>eudicotyledons</taxon>
        <taxon>Gunneridae</taxon>
        <taxon>Pentapetalae</taxon>
        <taxon>rosids</taxon>
        <taxon>fabids</taxon>
        <taxon>Malpighiales</taxon>
        <taxon>Rhizophoraceae</taxon>
        <taxon>Rhizophora</taxon>
    </lineage>
</organism>
<reference evidence="1" key="1">
    <citation type="submission" date="2018-02" db="EMBL/GenBank/DDBJ databases">
        <title>Rhizophora mucronata_Transcriptome.</title>
        <authorList>
            <person name="Meera S.P."/>
            <person name="Sreeshan A."/>
            <person name="Augustine A."/>
        </authorList>
    </citation>
    <scope>NUCLEOTIDE SEQUENCE</scope>
    <source>
        <tissue evidence="1">Leaf</tissue>
    </source>
</reference>
<protein>
    <submittedName>
        <fullName evidence="1">Uncharacterized protein</fullName>
    </submittedName>
</protein>
<sequence>MKQKRAISTCKY</sequence>